<dbReference type="EMBL" id="JAOCDZ010000001">
    <property type="protein sequence ID" value="MDH0734595.1"/>
    <property type="molecule type" value="Genomic_DNA"/>
</dbReference>
<proteinExistence type="predicted"/>
<feature type="domain" description="DUF7661" evidence="1">
    <location>
        <begin position="1"/>
        <end position="63"/>
    </location>
</feature>
<dbReference type="InterPro" id="IPR056078">
    <property type="entry name" value="DUF7661"/>
</dbReference>
<reference evidence="2" key="1">
    <citation type="submission" date="2022-09" db="EMBL/GenBank/DDBJ databases">
        <title>Intensive care unit water sources are persistently colonized with multi-drug resistant bacteria and are the site of extensive horizontal gene transfer of antibiotic resistance genes.</title>
        <authorList>
            <person name="Diorio-Toth L."/>
        </authorList>
    </citation>
    <scope>NUCLEOTIDE SEQUENCE</scope>
    <source>
        <strain evidence="2">GD03843</strain>
    </source>
</reference>
<accession>A0AA42LMX7</accession>
<dbReference type="Proteomes" id="UP001161094">
    <property type="component" value="Unassembled WGS sequence"/>
</dbReference>
<sequence length="68" mass="7798">MKFDVYGRFALEVLHTPRGWEVYRLTDGKQVRADDIIIPADMEVGDIAGYLDDLLHEIARPGDRIKEP</sequence>
<name>A0AA42LMX7_9BURK</name>
<protein>
    <recommendedName>
        <fullName evidence="1">DUF7661 domain-containing protein</fullName>
    </recommendedName>
</protein>
<evidence type="ECO:0000259" key="1">
    <source>
        <dbReference type="Pfam" id="PF24697"/>
    </source>
</evidence>
<organism evidence="2 3">
    <name type="scientific">Achromobacter spanius</name>
    <dbReference type="NCBI Taxonomy" id="217203"/>
    <lineage>
        <taxon>Bacteria</taxon>
        <taxon>Pseudomonadati</taxon>
        <taxon>Pseudomonadota</taxon>
        <taxon>Betaproteobacteria</taxon>
        <taxon>Burkholderiales</taxon>
        <taxon>Alcaligenaceae</taxon>
        <taxon>Achromobacter</taxon>
    </lineage>
</organism>
<comment type="caution">
    <text evidence="2">The sequence shown here is derived from an EMBL/GenBank/DDBJ whole genome shotgun (WGS) entry which is preliminary data.</text>
</comment>
<dbReference type="AlphaFoldDB" id="A0AA42LMX7"/>
<evidence type="ECO:0000313" key="3">
    <source>
        <dbReference type="Proteomes" id="UP001161094"/>
    </source>
</evidence>
<gene>
    <name evidence="2" type="ORF">N5D93_02170</name>
</gene>
<dbReference type="Pfam" id="PF24697">
    <property type="entry name" value="DUF7661"/>
    <property type="match status" value="1"/>
</dbReference>
<evidence type="ECO:0000313" key="2">
    <source>
        <dbReference type="EMBL" id="MDH0734595.1"/>
    </source>
</evidence>
<dbReference type="RefSeq" id="WP_279993624.1">
    <property type="nucleotide sequence ID" value="NZ_JAOCDZ010000001.1"/>
</dbReference>